<proteinExistence type="inferred from homology"/>
<dbReference type="InterPro" id="IPR000600">
    <property type="entry name" value="ROK"/>
</dbReference>
<evidence type="ECO:0000313" key="5">
    <source>
        <dbReference type="Proteomes" id="UP000469763"/>
    </source>
</evidence>
<sequence>MPVYRNRNAKATRKGTVMDDGTAFTAHTKPTTARALTPDDVKRHNRAAIIRRLNAEGPATKRDLAQALGLSLPTVTQNLRDLAADGVVRRDGELASTGGRRAGTYAFDPRCRTAIGAELGATALTMVAVDMNGDVTDARSRVMRLRDDAAYAQRAADAIGDFADALRRPVAGVGVAVPATVMDASPAPIMPAALVQALRQRRPANAVRAPIADAEAELWRDRTLTDALCVYLDRRPSGALIVDGRVHPTGGRIEHMTLVPGGRECRCGRRGCMDAYCSLETLPEDYESIPGFFSVLEQGETHHRERMSQWLDSLALAIGNARSVVPGDVIVGGEAAGYLDERDLAALRERVAGNGGADGGFRLRAAARIEHGTTVGAALPFVRAAMADLEGATGEASPNPADPTPPSTMKV</sequence>
<dbReference type="Gene3D" id="1.10.10.10">
    <property type="entry name" value="Winged helix-like DNA-binding domain superfamily/Winged helix DNA-binding domain"/>
    <property type="match status" value="1"/>
</dbReference>
<dbReference type="PANTHER" id="PTHR18964:SF149">
    <property type="entry name" value="BIFUNCTIONAL UDP-N-ACETYLGLUCOSAMINE 2-EPIMERASE_N-ACETYLMANNOSAMINE KINASE"/>
    <property type="match status" value="1"/>
</dbReference>
<dbReference type="SUPFAM" id="SSF46785">
    <property type="entry name" value="Winged helix' DNA-binding domain"/>
    <property type="match status" value="1"/>
</dbReference>
<comment type="similarity">
    <text evidence="1">Belongs to the ROK (NagC/XylR) family.</text>
</comment>
<dbReference type="InterPro" id="IPR036388">
    <property type="entry name" value="WH-like_DNA-bd_sf"/>
</dbReference>
<dbReference type="Proteomes" id="UP000469763">
    <property type="component" value="Unassembled WGS sequence"/>
</dbReference>
<accession>A0A7K3TJ10</accession>
<dbReference type="SMART" id="SM00419">
    <property type="entry name" value="HTH_CRP"/>
    <property type="match status" value="1"/>
</dbReference>
<dbReference type="GO" id="GO:0003677">
    <property type="term" value="F:DNA binding"/>
    <property type="evidence" value="ECO:0007669"/>
    <property type="project" value="InterPro"/>
</dbReference>
<dbReference type="AlphaFoldDB" id="A0A7K3TJ10"/>
<dbReference type="CDD" id="cd00090">
    <property type="entry name" value="HTH_ARSR"/>
    <property type="match status" value="1"/>
</dbReference>
<dbReference type="GO" id="GO:0006355">
    <property type="term" value="P:regulation of DNA-templated transcription"/>
    <property type="evidence" value="ECO:0007669"/>
    <property type="project" value="InterPro"/>
</dbReference>
<dbReference type="InterPro" id="IPR012318">
    <property type="entry name" value="HTH_CRP"/>
</dbReference>
<dbReference type="PANTHER" id="PTHR18964">
    <property type="entry name" value="ROK (REPRESSOR, ORF, KINASE) FAMILY"/>
    <property type="match status" value="1"/>
</dbReference>
<dbReference type="Pfam" id="PF13412">
    <property type="entry name" value="HTH_24"/>
    <property type="match status" value="1"/>
</dbReference>
<feature type="region of interest" description="Disordered" evidence="2">
    <location>
        <begin position="391"/>
        <end position="411"/>
    </location>
</feature>
<protein>
    <submittedName>
        <fullName evidence="4">ROK family protein</fullName>
    </submittedName>
</protein>
<dbReference type="EMBL" id="WHZY01000016">
    <property type="protein sequence ID" value="NEG79071.1"/>
    <property type="molecule type" value="Genomic_DNA"/>
</dbReference>
<feature type="domain" description="HTH crp-type" evidence="3">
    <location>
        <begin position="51"/>
        <end position="96"/>
    </location>
</feature>
<evidence type="ECO:0000256" key="2">
    <source>
        <dbReference type="SAM" id="MobiDB-lite"/>
    </source>
</evidence>
<evidence type="ECO:0000259" key="3">
    <source>
        <dbReference type="SMART" id="SM00419"/>
    </source>
</evidence>
<dbReference type="SUPFAM" id="SSF53067">
    <property type="entry name" value="Actin-like ATPase domain"/>
    <property type="match status" value="2"/>
</dbReference>
<dbReference type="InterPro" id="IPR043129">
    <property type="entry name" value="ATPase_NBD"/>
</dbReference>
<dbReference type="InterPro" id="IPR011991">
    <property type="entry name" value="ArsR-like_HTH"/>
</dbReference>
<feature type="compositionally biased region" description="Pro residues" evidence="2">
    <location>
        <begin position="400"/>
        <end position="411"/>
    </location>
</feature>
<name>A0A7K3TJ10_9BIFI</name>
<evidence type="ECO:0000256" key="1">
    <source>
        <dbReference type="ARBA" id="ARBA00006479"/>
    </source>
</evidence>
<dbReference type="OrthoDB" id="4083144at2"/>
<organism evidence="4 5">
    <name type="scientific">Bifidobacterium avesanii</name>
    <dbReference type="NCBI Taxonomy" id="1798157"/>
    <lineage>
        <taxon>Bacteria</taxon>
        <taxon>Bacillati</taxon>
        <taxon>Actinomycetota</taxon>
        <taxon>Actinomycetes</taxon>
        <taxon>Bifidobacteriales</taxon>
        <taxon>Bifidobacteriaceae</taxon>
        <taxon>Bifidobacterium</taxon>
    </lineage>
</organism>
<gene>
    <name evidence="4" type="ORF">GFD22_08850</name>
</gene>
<keyword evidence="5" id="KW-1185">Reference proteome</keyword>
<reference evidence="4 5" key="1">
    <citation type="submission" date="2019-10" db="EMBL/GenBank/DDBJ databases">
        <title>Bifidobacterium from non-human primates.</title>
        <authorList>
            <person name="Modesto M."/>
        </authorList>
    </citation>
    <scope>NUCLEOTIDE SEQUENCE [LARGE SCALE GENOMIC DNA]</scope>
    <source>
        <strain evidence="4 5">TREC</strain>
    </source>
</reference>
<dbReference type="Gene3D" id="3.30.420.40">
    <property type="match status" value="2"/>
</dbReference>
<dbReference type="InterPro" id="IPR036390">
    <property type="entry name" value="WH_DNA-bd_sf"/>
</dbReference>
<evidence type="ECO:0000313" key="4">
    <source>
        <dbReference type="EMBL" id="NEG79071.1"/>
    </source>
</evidence>
<dbReference type="Pfam" id="PF00480">
    <property type="entry name" value="ROK"/>
    <property type="match status" value="1"/>
</dbReference>
<comment type="caution">
    <text evidence="4">The sequence shown here is derived from an EMBL/GenBank/DDBJ whole genome shotgun (WGS) entry which is preliminary data.</text>
</comment>